<dbReference type="Proteomes" id="UP000267145">
    <property type="component" value="Unassembled WGS sequence"/>
</dbReference>
<gene>
    <name evidence="2" type="ORF">D7B24_000553</name>
</gene>
<dbReference type="AlphaFoldDB" id="A0A3M9Y3C7"/>
<feature type="region of interest" description="Disordered" evidence="1">
    <location>
        <begin position="1"/>
        <end position="29"/>
    </location>
</feature>
<proteinExistence type="predicted"/>
<evidence type="ECO:0000256" key="1">
    <source>
        <dbReference type="SAM" id="MobiDB-lite"/>
    </source>
</evidence>
<keyword evidence="3" id="KW-1185">Reference proteome</keyword>
<name>A0A3M9Y3C7_9PEZI</name>
<organism evidence="2 3">
    <name type="scientific">Verticillium nonalfalfae</name>
    <dbReference type="NCBI Taxonomy" id="1051616"/>
    <lineage>
        <taxon>Eukaryota</taxon>
        <taxon>Fungi</taxon>
        <taxon>Dikarya</taxon>
        <taxon>Ascomycota</taxon>
        <taxon>Pezizomycotina</taxon>
        <taxon>Sordariomycetes</taxon>
        <taxon>Hypocreomycetidae</taxon>
        <taxon>Glomerellales</taxon>
        <taxon>Plectosphaerellaceae</taxon>
        <taxon>Verticillium</taxon>
    </lineage>
</organism>
<dbReference type="EMBL" id="RBVV01000107">
    <property type="protein sequence ID" value="RNJ54376.1"/>
    <property type="molecule type" value="Genomic_DNA"/>
</dbReference>
<feature type="region of interest" description="Disordered" evidence="1">
    <location>
        <begin position="35"/>
        <end position="54"/>
    </location>
</feature>
<dbReference type="RefSeq" id="XP_028492534.1">
    <property type="nucleotide sequence ID" value="XM_028634808.1"/>
</dbReference>
<dbReference type="GeneID" id="39604242"/>
<evidence type="ECO:0000313" key="2">
    <source>
        <dbReference type="EMBL" id="RNJ54376.1"/>
    </source>
</evidence>
<reference evidence="2 3" key="1">
    <citation type="submission" date="2018-10" db="EMBL/GenBank/DDBJ databases">
        <title>Genome sequence of Verticillium nonalfalfae VnAa140.</title>
        <authorList>
            <person name="Stajich J.E."/>
            <person name="Kasson M.T."/>
        </authorList>
    </citation>
    <scope>NUCLEOTIDE SEQUENCE [LARGE SCALE GENOMIC DNA]</scope>
    <source>
        <strain evidence="2 3">VnAa140</strain>
    </source>
</reference>
<feature type="compositionally biased region" description="Polar residues" evidence="1">
    <location>
        <begin position="35"/>
        <end position="45"/>
    </location>
</feature>
<protein>
    <submittedName>
        <fullName evidence="2">Uncharacterized protein</fullName>
    </submittedName>
</protein>
<accession>A0A3M9Y3C7</accession>
<sequence length="54" mass="5972">MDDIKVETGNPDGVNVRRPVASRNQPLSDTVRSFVPWTSDTTEQNGAGEWPSTR</sequence>
<evidence type="ECO:0000313" key="3">
    <source>
        <dbReference type="Proteomes" id="UP000267145"/>
    </source>
</evidence>
<comment type="caution">
    <text evidence="2">The sequence shown here is derived from an EMBL/GenBank/DDBJ whole genome shotgun (WGS) entry which is preliminary data.</text>
</comment>